<evidence type="ECO:0000256" key="2">
    <source>
        <dbReference type="ARBA" id="ARBA00008358"/>
    </source>
</evidence>
<evidence type="ECO:0000256" key="7">
    <source>
        <dbReference type="ARBA" id="ARBA00022989"/>
    </source>
</evidence>
<dbReference type="NCBIfam" id="TIGR01707">
    <property type="entry name" value="gspI"/>
    <property type="match status" value="1"/>
</dbReference>
<dbReference type="EMBL" id="CP041730">
    <property type="protein sequence ID" value="QDQ27973.1"/>
    <property type="molecule type" value="Genomic_DNA"/>
</dbReference>
<keyword evidence="8" id="KW-0472">Membrane</keyword>
<name>A0A516SIK3_9NEIS</name>
<gene>
    <name evidence="11" type="primary">gspI</name>
    <name evidence="11" type="ORF">FNU76_17380</name>
</gene>
<dbReference type="Pfam" id="PF07963">
    <property type="entry name" value="N_methyl"/>
    <property type="match status" value="1"/>
</dbReference>
<dbReference type="GO" id="GO:0015627">
    <property type="term" value="C:type II protein secretion system complex"/>
    <property type="evidence" value="ECO:0007669"/>
    <property type="project" value="UniProtKB-UniRule"/>
</dbReference>
<organism evidence="11 12">
    <name type="scientific">Chitinimonas arctica</name>
    <dbReference type="NCBI Taxonomy" id="2594795"/>
    <lineage>
        <taxon>Bacteria</taxon>
        <taxon>Pseudomonadati</taxon>
        <taxon>Pseudomonadota</taxon>
        <taxon>Betaproteobacteria</taxon>
        <taxon>Neisseriales</taxon>
        <taxon>Chitinibacteraceae</taxon>
        <taxon>Chitinimonas</taxon>
    </lineage>
</organism>
<dbReference type="PANTHER" id="PTHR38779">
    <property type="entry name" value="TYPE II SECRETION SYSTEM PROTEIN I-RELATED"/>
    <property type="match status" value="1"/>
</dbReference>
<keyword evidence="3" id="KW-1003">Cell membrane</keyword>
<keyword evidence="4 9" id="KW-0488">Methylation</keyword>
<dbReference type="PANTHER" id="PTHR38779:SF2">
    <property type="entry name" value="TYPE II SECRETION SYSTEM PROTEIN I-RELATED"/>
    <property type="match status" value="1"/>
</dbReference>
<keyword evidence="6" id="KW-0812">Transmembrane</keyword>
<evidence type="ECO:0000256" key="8">
    <source>
        <dbReference type="ARBA" id="ARBA00023136"/>
    </source>
</evidence>
<comment type="similarity">
    <text evidence="2 9">Belongs to the GSP I family.</text>
</comment>
<comment type="PTM">
    <text evidence="9">Cleaved by prepilin peptidase.</text>
</comment>
<dbReference type="SUPFAM" id="SSF54523">
    <property type="entry name" value="Pili subunits"/>
    <property type="match status" value="1"/>
</dbReference>
<dbReference type="Proteomes" id="UP000317550">
    <property type="component" value="Chromosome"/>
</dbReference>
<keyword evidence="12" id="KW-1185">Reference proteome</keyword>
<sequence length="123" mass="13545">MKRQLGFTLIEVLIALAVIGIALAASVRATIVVSDGSMSLRRHLVGGWVAQNRINAYLASKDFPELGQHEGKTTQAGMEFFWREKVGALPNKSFRRVEVKVYPNEKSDHADAVLVGFIARIPP</sequence>
<dbReference type="OrthoDB" id="5296572at2"/>
<feature type="domain" description="Type II secretion system protein GspI C-terminal" evidence="10">
    <location>
        <begin position="40"/>
        <end position="118"/>
    </location>
</feature>
<evidence type="ECO:0000313" key="11">
    <source>
        <dbReference type="EMBL" id="QDQ27973.1"/>
    </source>
</evidence>
<evidence type="ECO:0000256" key="3">
    <source>
        <dbReference type="ARBA" id="ARBA00022475"/>
    </source>
</evidence>
<dbReference type="GO" id="GO:0005886">
    <property type="term" value="C:plasma membrane"/>
    <property type="evidence" value="ECO:0007669"/>
    <property type="project" value="UniProtKB-SubCell"/>
</dbReference>
<evidence type="ECO:0000259" key="10">
    <source>
        <dbReference type="Pfam" id="PF02501"/>
    </source>
</evidence>
<dbReference type="KEGG" id="cari:FNU76_17380"/>
<evidence type="ECO:0000256" key="5">
    <source>
        <dbReference type="ARBA" id="ARBA00022519"/>
    </source>
</evidence>
<evidence type="ECO:0000256" key="6">
    <source>
        <dbReference type="ARBA" id="ARBA00022692"/>
    </source>
</evidence>
<comment type="subunit">
    <text evidence="9">Type II secretion is composed of four main components: the outer membrane complex, the inner membrane complex, the cytoplasmic secretion ATPase and the periplasm-spanning pseudopilus.</text>
</comment>
<comment type="function">
    <text evidence="9">Component of the type II secretion system required for the energy-dependent secretion of extracellular factors such as proteases and toxins from the periplasm.</text>
</comment>
<proteinExistence type="inferred from homology"/>
<evidence type="ECO:0000256" key="9">
    <source>
        <dbReference type="RuleBase" id="RU368030"/>
    </source>
</evidence>
<protein>
    <recommendedName>
        <fullName evidence="9">Type II secretion system protein I</fullName>
        <shortName evidence="9">T2SS minor pseudopilin I</shortName>
    </recommendedName>
</protein>
<reference evidence="12" key="1">
    <citation type="submission" date="2019-07" db="EMBL/GenBank/DDBJ databases">
        <title>Chitinimonas sp. nov., isolated from Ny-Alesund, arctica soil.</title>
        <authorList>
            <person name="Xu Q."/>
            <person name="Peng F."/>
        </authorList>
    </citation>
    <scope>NUCLEOTIDE SEQUENCE [LARGE SCALE GENOMIC DNA]</scope>
    <source>
        <strain evidence="12">R3-44</strain>
    </source>
</reference>
<evidence type="ECO:0000313" key="12">
    <source>
        <dbReference type="Proteomes" id="UP000317550"/>
    </source>
</evidence>
<comment type="subcellular location">
    <subcellularLocation>
        <location evidence="1 9">Cell inner membrane</location>
        <topology evidence="1 9">Single-pass membrane protein</topology>
    </subcellularLocation>
</comment>
<dbReference type="Pfam" id="PF02501">
    <property type="entry name" value="T2SSI"/>
    <property type="match status" value="1"/>
</dbReference>
<dbReference type="RefSeq" id="WP_144279360.1">
    <property type="nucleotide sequence ID" value="NZ_CP041730.1"/>
</dbReference>
<evidence type="ECO:0000256" key="1">
    <source>
        <dbReference type="ARBA" id="ARBA00004377"/>
    </source>
</evidence>
<dbReference type="NCBIfam" id="TIGR02532">
    <property type="entry name" value="IV_pilin_GFxxxE"/>
    <property type="match status" value="1"/>
</dbReference>
<keyword evidence="5 9" id="KW-0997">Cell inner membrane</keyword>
<evidence type="ECO:0000256" key="4">
    <source>
        <dbReference type="ARBA" id="ARBA00022481"/>
    </source>
</evidence>
<dbReference type="GO" id="GO:0015628">
    <property type="term" value="P:protein secretion by the type II secretion system"/>
    <property type="evidence" value="ECO:0007669"/>
    <property type="project" value="UniProtKB-UniRule"/>
</dbReference>
<keyword evidence="7" id="KW-1133">Transmembrane helix</keyword>
<accession>A0A516SIK3</accession>
<dbReference type="InterPro" id="IPR045584">
    <property type="entry name" value="Pilin-like"/>
</dbReference>
<dbReference type="Gene3D" id="3.30.1300.30">
    <property type="entry name" value="GSPII I/J protein-like"/>
    <property type="match status" value="1"/>
</dbReference>
<dbReference type="AlphaFoldDB" id="A0A516SIK3"/>
<dbReference type="InterPro" id="IPR010052">
    <property type="entry name" value="T2SS_protein-GspI"/>
</dbReference>
<dbReference type="InterPro" id="IPR012902">
    <property type="entry name" value="N_methyl_site"/>
</dbReference>
<dbReference type="InterPro" id="IPR003413">
    <property type="entry name" value="T2SS_GspI_C"/>
</dbReference>